<keyword evidence="1" id="KW-0238">DNA-binding</keyword>
<keyword evidence="4" id="KW-1185">Reference proteome</keyword>
<dbReference type="EMBL" id="JAACJN010000062">
    <property type="protein sequence ID" value="KAF5380730.1"/>
    <property type="molecule type" value="Genomic_DNA"/>
</dbReference>
<dbReference type="Gene3D" id="1.10.10.60">
    <property type="entry name" value="Homeodomain-like"/>
    <property type="match status" value="1"/>
</dbReference>
<dbReference type="Pfam" id="PF03221">
    <property type="entry name" value="HTH_Tnp_Tc5"/>
    <property type="match status" value="1"/>
</dbReference>
<name>A0A8H5HCY4_9AGAR</name>
<evidence type="ECO:0000259" key="2">
    <source>
        <dbReference type="PROSITE" id="PS51253"/>
    </source>
</evidence>
<dbReference type="PROSITE" id="PS51253">
    <property type="entry name" value="HTH_CENPB"/>
    <property type="match status" value="1"/>
</dbReference>
<dbReference type="PANTHER" id="PTHR19303:SF73">
    <property type="entry name" value="PROTEIN PDC2"/>
    <property type="match status" value="1"/>
</dbReference>
<dbReference type="OrthoDB" id="2507562at2759"/>
<dbReference type="SMART" id="SM00674">
    <property type="entry name" value="CENPB"/>
    <property type="match status" value="1"/>
</dbReference>
<dbReference type="GO" id="GO:0003677">
    <property type="term" value="F:DNA binding"/>
    <property type="evidence" value="ECO:0007669"/>
    <property type="project" value="UniProtKB-KW"/>
</dbReference>
<evidence type="ECO:0000256" key="1">
    <source>
        <dbReference type="ARBA" id="ARBA00023125"/>
    </source>
</evidence>
<dbReference type="Proteomes" id="UP000518752">
    <property type="component" value="Unassembled WGS sequence"/>
</dbReference>
<feature type="domain" description="HTH CENPB-type" evidence="2">
    <location>
        <begin position="166"/>
        <end position="240"/>
    </location>
</feature>
<dbReference type="InterPro" id="IPR050863">
    <property type="entry name" value="CenT-Element_Derived"/>
</dbReference>
<reference evidence="3 4" key="1">
    <citation type="journal article" date="2020" name="ISME J.">
        <title>Uncovering the hidden diversity of litter-decomposition mechanisms in mushroom-forming fungi.</title>
        <authorList>
            <person name="Floudas D."/>
            <person name="Bentzer J."/>
            <person name="Ahren D."/>
            <person name="Johansson T."/>
            <person name="Persson P."/>
            <person name="Tunlid A."/>
        </authorList>
    </citation>
    <scope>NUCLEOTIDE SEQUENCE [LARGE SCALE GENOMIC DNA]</scope>
    <source>
        <strain evidence="3 4">CBS 406.79</strain>
    </source>
</reference>
<evidence type="ECO:0000313" key="4">
    <source>
        <dbReference type="Proteomes" id="UP000518752"/>
    </source>
</evidence>
<dbReference type="SUPFAM" id="SSF46689">
    <property type="entry name" value="Homeodomain-like"/>
    <property type="match status" value="1"/>
</dbReference>
<proteinExistence type="predicted"/>
<gene>
    <name evidence="3" type="ORF">D9757_007081</name>
</gene>
<dbReference type="GO" id="GO:0005634">
    <property type="term" value="C:nucleus"/>
    <property type="evidence" value="ECO:0007669"/>
    <property type="project" value="TreeGrafter"/>
</dbReference>
<accession>A0A8H5HCY4</accession>
<sequence>MCDNRVMQNQELTEEEETWLDTEGNLVDEVKLIDELEKASDYEGEIESLDATKRAIIARLREQAGVKTVGNKHKNSGPANMINLQKCAARVEKPPVFTRKENATVAQRIEILDWYHANGKVQKKTAAHFDSKYPNLCLTQPLISKWVKKEVYWREQFTKSGGALNSAKRARQTQHPEVTEMLNLWVTKIMENGVSITGEVLRQKWQHFANLVGVPEDERLTLSEGWVEKYKKRNGLHSVKRHGEAASADSEAVANERARIQKLLKEMPPDRGLADQKHSGIKGSKVRLTYALTANADGSEKRRAFIIGKAKRPRAFQKKSGEQLGFHYRNNAKAWMTTVTRSAWNHNYHNPKPKLNPKTCLGARAQLLRRSTTV</sequence>
<dbReference type="InterPro" id="IPR006600">
    <property type="entry name" value="HTH_CenpB_DNA-bd_dom"/>
</dbReference>
<dbReference type="InterPro" id="IPR009057">
    <property type="entry name" value="Homeodomain-like_sf"/>
</dbReference>
<organism evidence="3 4">
    <name type="scientific">Collybiopsis confluens</name>
    <dbReference type="NCBI Taxonomy" id="2823264"/>
    <lineage>
        <taxon>Eukaryota</taxon>
        <taxon>Fungi</taxon>
        <taxon>Dikarya</taxon>
        <taxon>Basidiomycota</taxon>
        <taxon>Agaricomycotina</taxon>
        <taxon>Agaricomycetes</taxon>
        <taxon>Agaricomycetidae</taxon>
        <taxon>Agaricales</taxon>
        <taxon>Marasmiineae</taxon>
        <taxon>Omphalotaceae</taxon>
        <taxon>Collybiopsis</taxon>
    </lineage>
</organism>
<evidence type="ECO:0000313" key="3">
    <source>
        <dbReference type="EMBL" id="KAF5380730.1"/>
    </source>
</evidence>
<protein>
    <recommendedName>
        <fullName evidence="2">HTH CENPB-type domain-containing protein</fullName>
    </recommendedName>
</protein>
<dbReference type="InterPro" id="IPR004875">
    <property type="entry name" value="DDE_SF_endonuclease_dom"/>
</dbReference>
<comment type="caution">
    <text evidence="3">The sequence shown here is derived from an EMBL/GenBank/DDBJ whole genome shotgun (WGS) entry which is preliminary data.</text>
</comment>
<dbReference type="PANTHER" id="PTHR19303">
    <property type="entry name" value="TRANSPOSON"/>
    <property type="match status" value="1"/>
</dbReference>
<dbReference type="AlphaFoldDB" id="A0A8H5HCY4"/>
<dbReference type="Pfam" id="PF03184">
    <property type="entry name" value="DDE_1"/>
    <property type="match status" value="1"/>
</dbReference>